<protein>
    <recommendedName>
        <fullName evidence="10">Elongation of very long chain fatty acids protein</fullName>
        <ecNumber evidence="10">2.3.1.199</ecNumber>
    </recommendedName>
    <alternativeName>
        <fullName evidence="10">Very-long-chain 3-oxoacyl-CoA synthase</fullName>
    </alternativeName>
</protein>
<evidence type="ECO:0000256" key="9">
    <source>
        <dbReference type="ARBA" id="ARBA00023160"/>
    </source>
</evidence>
<dbReference type="RefSeq" id="XP_022651310.1">
    <property type="nucleotide sequence ID" value="XM_022795575.1"/>
</dbReference>
<feature type="transmembrane region" description="Helical" evidence="10">
    <location>
        <begin position="227"/>
        <end position="249"/>
    </location>
</feature>
<keyword evidence="4 10" id="KW-0812">Transmembrane</keyword>
<reference evidence="11" key="1">
    <citation type="submission" date="2021-01" db="UniProtKB">
        <authorList>
            <consortium name="EnsemblMetazoa"/>
        </authorList>
    </citation>
    <scope>IDENTIFICATION</scope>
</reference>
<evidence type="ECO:0000313" key="11">
    <source>
        <dbReference type="EnsemblMetazoa" id="XP_022651310"/>
    </source>
</evidence>
<feature type="transmembrane region" description="Helical" evidence="10">
    <location>
        <begin position="63"/>
        <end position="84"/>
    </location>
</feature>
<dbReference type="GO" id="GO:0034626">
    <property type="term" value="P:fatty acid elongation, polyunsaturated fatty acid"/>
    <property type="evidence" value="ECO:0007669"/>
    <property type="project" value="TreeGrafter"/>
</dbReference>
<proteinExistence type="inferred from homology"/>
<evidence type="ECO:0000313" key="12">
    <source>
        <dbReference type="Proteomes" id="UP000594260"/>
    </source>
</evidence>
<comment type="subcellular location">
    <subcellularLocation>
        <location evidence="1">Membrane</location>
        <topology evidence="1">Multi-pass membrane protein</topology>
    </subcellularLocation>
</comment>
<dbReference type="AlphaFoldDB" id="A0A7M7JUE6"/>
<evidence type="ECO:0000256" key="10">
    <source>
        <dbReference type="RuleBase" id="RU361115"/>
    </source>
</evidence>
<dbReference type="Proteomes" id="UP000594260">
    <property type="component" value="Unplaced"/>
</dbReference>
<evidence type="ECO:0000256" key="3">
    <source>
        <dbReference type="ARBA" id="ARBA00022679"/>
    </source>
</evidence>
<dbReference type="GO" id="GO:0030148">
    <property type="term" value="P:sphingolipid biosynthetic process"/>
    <property type="evidence" value="ECO:0007669"/>
    <property type="project" value="TreeGrafter"/>
</dbReference>
<feature type="transmembrane region" description="Helical" evidence="10">
    <location>
        <begin position="165"/>
        <end position="187"/>
    </location>
</feature>
<dbReference type="InterPro" id="IPR002076">
    <property type="entry name" value="ELO_fam"/>
</dbReference>
<organism evidence="11 12">
    <name type="scientific">Varroa destructor</name>
    <name type="common">Honeybee mite</name>
    <dbReference type="NCBI Taxonomy" id="109461"/>
    <lineage>
        <taxon>Eukaryota</taxon>
        <taxon>Metazoa</taxon>
        <taxon>Ecdysozoa</taxon>
        <taxon>Arthropoda</taxon>
        <taxon>Chelicerata</taxon>
        <taxon>Arachnida</taxon>
        <taxon>Acari</taxon>
        <taxon>Parasitiformes</taxon>
        <taxon>Mesostigmata</taxon>
        <taxon>Gamasina</taxon>
        <taxon>Dermanyssoidea</taxon>
        <taxon>Varroidae</taxon>
        <taxon>Varroa</taxon>
    </lineage>
</organism>
<dbReference type="GeneID" id="111246268"/>
<feature type="transmembrane region" description="Helical" evidence="10">
    <location>
        <begin position="24"/>
        <end position="42"/>
    </location>
</feature>
<dbReference type="GO" id="GO:0042761">
    <property type="term" value="P:very long-chain fatty acid biosynthetic process"/>
    <property type="evidence" value="ECO:0007669"/>
    <property type="project" value="TreeGrafter"/>
</dbReference>
<dbReference type="GO" id="GO:0009922">
    <property type="term" value="F:fatty acid elongase activity"/>
    <property type="evidence" value="ECO:0007669"/>
    <property type="project" value="UniProtKB-EC"/>
</dbReference>
<evidence type="ECO:0000256" key="8">
    <source>
        <dbReference type="ARBA" id="ARBA00023136"/>
    </source>
</evidence>
<accession>A0A7M7JUE6</accession>
<evidence type="ECO:0000256" key="2">
    <source>
        <dbReference type="ARBA" id="ARBA00022516"/>
    </source>
</evidence>
<keyword evidence="12" id="KW-1185">Reference proteome</keyword>
<feature type="transmembrane region" description="Helical" evidence="10">
    <location>
        <begin position="142"/>
        <end position="159"/>
    </location>
</feature>
<keyword evidence="3 10" id="KW-0808">Transferase</keyword>
<dbReference type="PANTHER" id="PTHR11157:SF69">
    <property type="entry name" value="ELONGATION OF VERY LONG CHAIN FATTY ACIDS PROTEIN 7"/>
    <property type="match status" value="1"/>
</dbReference>
<evidence type="ECO:0000256" key="5">
    <source>
        <dbReference type="ARBA" id="ARBA00022832"/>
    </source>
</evidence>
<evidence type="ECO:0000256" key="4">
    <source>
        <dbReference type="ARBA" id="ARBA00022692"/>
    </source>
</evidence>
<keyword evidence="8 10" id="KW-0472">Membrane</keyword>
<keyword evidence="7 10" id="KW-0443">Lipid metabolism</keyword>
<dbReference type="InParanoid" id="A0A7M7JUE6"/>
<sequence length="286" mass="34046">MESMRLLLRNLITKRDPRTKDMPLLVNPLFVFCALGGYLYVVRNGERWMKNYQPFELKNVIRTYNVFMMLANISFLYVGLSMSYFGGGYSFWCQGITGRNDENFLWAISVGWWYLLVRYLDFLDTFFFILRKKFTHVSRLHVIHHTIVAFNGSFWYLYAPEGQPAAGLFVNAFIHVLMYGYYFLATFPAMRPYLWWKKHLTMLQIGQFIFFIAHMSIPLFYDCEFPHYLVHFAIAQTILILSLFINFYIKAYVTQEQNNKRHPRVKLDVNGNVYELDNQVCSEKME</sequence>
<dbReference type="EC" id="2.3.1.199" evidence="10"/>
<dbReference type="EnsemblMetazoa" id="XM_022795575">
    <property type="protein sequence ID" value="XP_022651310"/>
    <property type="gene ID" value="LOC111246268"/>
</dbReference>
<dbReference type="GO" id="GO:0034625">
    <property type="term" value="P:fatty acid elongation, monounsaturated fatty acid"/>
    <property type="evidence" value="ECO:0007669"/>
    <property type="project" value="TreeGrafter"/>
</dbReference>
<comment type="similarity">
    <text evidence="10">Belongs to the ELO family.</text>
</comment>
<keyword evidence="9 10" id="KW-0275">Fatty acid biosynthesis</keyword>
<evidence type="ECO:0000256" key="1">
    <source>
        <dbReference type="ARBA" id="ARBA00004141"/>
    </source>
</evidence>
<keyword evidence="5 10" id="KW-0276">Fatty acid metabolism</keyword>
<name>A0A7M7JUE6_VARDE</name>
<dbReference type="PANTHER" id="PTHR11157">
    <property type="entry name" value="FATTY ACID ACYL TRANSFERASE-RELATED"/>
    <property type="match status" value="1"/>
</dbReference>
<keyword evidence="2 10" id="KW-0444">Lipid biosynthesis</keyword>
<evidence type="ECO:0000256" key="6">
    <source>
        <dbReference type="ARBA" id="ARBA00022989"/>
    </source>
</evidence>
<feature type="transmembrane region" description="Helical" evidence="10">
    <location>
        <begin position="199"/>
        <end position="221"/>
    </location>
</feature>
<feature type="transmembrane region" description="Helical" evidence="10">
    <location>
        <begin position="104"/>
        <end position="130"/>
    </location>
</feature>
<comment type="catalytic activity">
    <reaction evidence="10">
        <text>a very-long-chain acyl-CoA + malonyl-CoA + H(+) = a very-long-chain 3-oxoacyl-CoA + CO2 + CoA</text>
        <dbReference type="Rhea" id="RHEA:32727"/>
        <dbReference type="ChEBI" id="CHEBI:15378"/>
        <dbReference type="ChEBI" id="CHEBI:16526"/>
        <dbReference type="ChEBI" id="CHEBI:57287"/>
        <dbReference type="ChEBI" id="CHEBI:57384"/>
        <dbReference type="ChEBI" id="CHEBI:90725"/>
        <dbReference type="ChEBI" id="CHEBI:90736"/>
        <dbReference type="EC" id="2.3.1.199"/>
    </reaction>
</comment>
<dbReference type="Pfam" id="PF01151">
    <property type="entry name" value="ELO"/>
    <property type="match status" value="1"/>
</dbReference>
<dbReference type="GO" id="GO:0005789">
    <property type="term" value="C:endoplasmic reticulum membrane"/>
    <property type="evidence" value="ECO:0007669"/>
    <property type="project" value="TreeGrafter"/>
</dbReference>
<keyword evidence="6 10" id="KW-1133">Transmembrane helix</keyword>
<evidence type="ECO:0000256" key="7">
    <source>
        <dbReference type="ARBA" id="ARBA00023098"/>
    </source>
</evidence>
<dbReference type="GO" id="GO:0019367">
    <property type="term" value="P:fatty acid elongation, saturated fatty acid"/>
    <property type="evidence" value="ECO:0007669"/>
    <property type="project" value="TreeGrafter"/>
</dbReference>